<reference evidence="1" key="1">
    <citation type="journal article" date="2021" name="Proc. Natl. Acad. Sci. U.S.A.">
        <title>A Catalog of Tens of Thousands of Viruses from Human Metagenomes Reveals Hidden Associations with Chronic Diseases.</title>
        <authorList>
            <person name="Tisza M.J."/>
            <person name="Buck C.B."/>
        </authorList>
    </citation>
    <scope>NUCLEOTIDE SEQUENCE</scope>
    <source>
        <strain evidence="1">CtrgQ8</strain>
    </source>
</reference>
<evidence type="ECO:0000313" key="1">
    <source>
        <dbReference type="EMBL" id="DAE08242.1"/>
    </source>
</evidence>
<accession>A0A8S5PN01</accession>
<name>A0A8S5PN01_9CAUD</name>
<protein>
    <submittedName>
        <fullName evidence="1">Putative ligand binding protein</fullName>
    </submittedName>
</protein>
<dbReference type="EMBL" id="BK015466">
    <property type="protein sequence ID" value="DAE08242.1"/>
    <property type="molecule type" value="Genomic_DNA"/>
</dbReference>
<organism evidence="1">
    <name type="scientific">Siphoviridae sp. ctrgQ8</name>
    <dbReference type="NCBI Taxonomy" id="2825689"/>
    <lineage>
        <taxon>Viruses</taxon>
        <taxon>Duplodnaviria</taxon>
        <taxon>Heunggongvirae</taxon>
        <taxon>Uroviricota</taxon>
        <taxon>Caudoviricetes</taxon>
    </lineage>
</organism>
<proteinExistence type="predicted"/>
<sequence length="128" mass="14682">MDAHSFEAQYSDGKTKISLNVGVYIFQEDNVYISYCPALDLSGYGETENAAKTSFGQTLGMYIEYCLHKNTLVKDLQKHGWKIKSMKQKRIKAPDINTMMSMNPEFREIIENKDYVKYSESVNIPSFA</sequence>